<sequence>MAPRIALIHAVEVAIAPITSAFARLWPEARCTNLFDDSLSPDRAAEGEGDLTPRMTKRINMLADYAALTGADGILFTCSAFGPAIEEAARRLPIPVLKPNEAMFDQALAAGRRIGMLATFGPAVATMEAEFREAAQAARSDAELETVLVAGAMDALKGGDAETHNRLVAEAAPKLRHCDAVLLAHFSTSRAKAAVEDALGWEVLTSPTSAVTAIRSRISKAT</sequence>
<dbReference type="EMBL" id="CP002026">
    <property type="protein sequence ID" value="ADH90854.1"/>
    <property type="molecule type" value="Genomic_DNA"/>
</dbReference>
<gene>
    <name evidence="2" type="ordered locus">Snov_3580</name>
</gene>
<dbReference type="RefSeq" id="WP_013168355.1">
    <property type="nucleotide sequence ID" value="NC_014217.1"/>
</dbReference>
<dbReference type="KEGG" id="sno:Snov_3580"/>
<protein>
    <submittedName>
        <fullName evidence="2">Asp/Glu/hydantoin racemase</fullName>
    </submittedName>
</protein>
<dbReference type="InterPro" id="IPR015942">
    <property type="entry name" value="Asp/Glu/hydantoin_racemase"/>
</dbReference>
<evidence type="ECO:0000256" key="1">
    <source>
        <dbReference type="ARBA" id="ARBA00038414"/>
    </source>
</evidence>
<evidence type="ECO:0000313" key="2">
    <source>
        <dbReference type="EMBL" id="ADH90854.1"/>
    </source>
</evidence>
<accession>D7AA67</accession>
<proteinExistence type="inferred from homology"/>
<reference evidence="2 3" key="1">
    <citation type="journal article" date="2012" name="Stand. Genomic Sci.">
        <title>Complete genome sequence of the facultatively chemolithoautotrophic and methylotrophic alpha Proteobacterium Starkeya novella type strain (ATCC 8093(T)).</title>
        <authorList>
            <person name="Kappler U."/>
            <person name="Davenport K."/>
            <person name="Beatson S."/>
            <person name="Lucas S."/>
            <person name="Lapidus A."/>
            <person name="Copeland A."/>
            <person name="Berry K.W."/>
            <person name="Glavina Del Rio T."/>
            <person name="Hammon N."/>
            <person name="Dalin E."/>
            <person name="Tice H."/>
            <person name="Pitluck S."/>
            <person name="Richardson P."/>
            <person name="Bruce D."/>
            <person name="Goodwin L.A."/>
            <person name="Han C."/>
            <person name="Tapia R."/>
            <person name="Detter J.C."/>
            <person name="Chang Y.J."/>
            <person name="Jeffries C.D."/>
            <person name="Land M."/>
            <person name="Hauser L."/>
            <person name="Kyrpides N.C."/>
            <person name="Goker M."/>
            <person name="Ivanova N."/>
            <person name="Klenk H.P."/>
            <person name="Woyke T."/>
        </authorList>
    </citation>
    <scope>NUCLEOTIDE SEQUENCE [LARGE SCALE GENOMIC DNA]</scope>
    <source>
        <strain evidence="3">ATCC 8093 / DSM 506 / JCM 20403 / CCM 1077 / IAM 12100 / NBRC 12443 / NCIMB 10456</strain>
    </source>
</reference>
<dbReference type="Pfam" id="PF01177">
    <property type="entry name" value="Asp_Glu_race"/>
    <property type="match status" value="1"/>
</dbReference>
<dbReference type="Proteomes" id="UP000006633">
    <property type="component" value="Chromosome"/>
</dbReference>
<comment type="similarity">
    <text evidence="1">Belongs to the HyuE racemase family.</text>
</comment>
<keyword evidence="3" id="KW-1185">Reference proteome</keyword>
<organism evidence="2 3">
    <name type="scientific">Ancylobacter novellus (strain ATCC 8093 / DSM 506 / JCM 20403 / CCM 1077 / IAM 12100 / NBRC 12443 / NCIMB 10456)</name>
    <name type="common">Starkeya novella</name>
    <dbReference type="NCBI Taxonomy" id="639283"/>
    <lineage>
        <taxon>Bacteria</taxon>
        <taxon>Pseudomonadati</taxon>
        <taxon>Pseudomonadota</taxon>
        <taxon>Alphaproteobacteria</taxon>
        <taxon>Hyphomicrobiales</taxon>
        <taxon>Xanthobacteraceae</taxon>
        <taxon>Ancylobacter</taxon>
    </lineage>
</organism>
<name>D7AA67_ANCN5</name>
<dbReference type="eggNOG" id="COG4126">
    <property type="taxonomic scope" value="Bacteria"/>
</dbReference>
<dbReference type="AlphaFoldDB" id="D7AA67"/>
<dbReference type="STRING" id="639283.Snov_3580"/>
<evidence type="ECO:0000313" key="3">
    <source>
        <dbReference type="Proteomes" id="UP000006633"/>
    </source>
</evidence>
<dbReference type="HOGENOM" id="CLU_079356_0_1_5"/>
<dbReference type="OrthoDB" id="978447at2"/>
<dbReference type="InterPro" id="IPR053714">
    <property type="entry name" value="Iso_Racemase_Enz_sf"/>
</dbReference>
<dbReference type="GO" id="GO:0047661">
    <property type="term" value="F:amino-acid racemase activity"/>
    <property type="evidence" value="ECO:0007669"/>
    <property type="project" value="InterPro"/>
</dbReference>
<dbReference type="Gene3D" id="3.40.50.12500">
    <property type="match status" value="1"/>
</dbReference>